<feature type="active site" description="Proton donor/acceptor" evidence="2">
    <location>
        <position position="134"/>
    </location>
</feature>
<accession>A0A3A9A6F2</accession>
<sequence>MNRKTRLTLAFILLAISIVSGTAAFYNYKIDTAAENQFQKIRDQVAISTARPVYEKDIYQPPQGLQDLMAANSSVIGWLKIEDTNIDYPIVQNKEDNEWFLHRDIDGNKSKPGSIYMDSMHDINAEGMHIIYGHHMKNGTMFKDISKYIDEEYRAEHQKITIWTDKREIRLEPLYCYTGKEDNTYHLNLDTREKLAAFLLEKTDMHISSDEIFVFITCSYKTRNGRCYLICRPTV</sequence>
<gene>
    <name evidence="3" type="ORF">D7V94_21365</name>
</gene>
<dbReference type="InterPro" id="IPR023365">
    <property type="entry name" value="Sortase_dom-sf"/>
</dbReference>
<name>A0A3A9A6F2_9FIRM</name>
<dbReference type="OrthoDB" id="9806013at2"/>
<evidence type="ECO:0000313" key="3">
    <source>
        <dbReference type="EMBL" id="RKI87232.1"/>
    </source>
</evidence>
<dbReference type="RefSeq" id="WP_120472291.1">
    <property type="nucleotide sequence ID" value="NZ_CATAJS010000056.1"/>
</dbReference>
<dbReference type="SUPFAM" id="SSF63817">
    <property type="entry name" value="Sortase"/>
    <property type="match status" value="1"/>
</dbReference>
<evidence type="ECO:0000256" key="2">
    <source>
        <dbReference type="PIRSR" id="PIRSR605754-1"/>
    </source>
</evidence>
<evidence type="ECO:0000256" key="1">
    <source>
        <dbReference type="ARBA" id="ARBA00022801"/>
    </source>
</evidence>
<reference evidence="3 4" key="1">
    <citation type="submission" date="2018-09" db="EMBL/GenBank/DDBJ databases">
        <title>Murine metabolic-syndrome-specific gut microbial biobank.</title>
        <authorList>
            <person name="Liu C."/>
        </authorList>
    </citation>
    <scope>NUCLEOTIDE SEQUENCE [LARGE SCALE GENOMIC DNA]</scope>
    <source>
        <strain evidence="3 4">0.1xD8-82</strain>
    </source>
</reference>
<dbReference type="InterPro" id="IPR005754">
    <property type="entry name" value="Sortase"/>
</dbReference>
<protein>
    <submittedName>
        <fullName evidence="3">Class B sortase</fullName>
    </submittedName>
</protein>
<dbReference type="Pfam" id="PF04203">
    <property type="entry name" value="Sortase"/>
    <property type="match status" value="1"/>
</dbReference>
<proteinExistence type="predicted"/>
<dbReference type="GO" id="GO:0016787">
    <property type="term" value="F:hydrolase activity"/>
    <property type="evidence" value="ECO:0007669"/>
    <property type="project" value="UniProtKB-KW"/>
</dbReference>
<feature type="active site" description="Acyl-thioester intermediate" evidence="2">
    <location>
        <position position="218"/>
    </location>
</feature>
<evidence type="ECO:0000313" key="4">
    <source>
        <dbReference type="Proteomes" id="UP000280696"/>
    </source>
</evidence>
<dbReference type="Gene3D" id="2.40.260.10">
    <property type="entry name" value="Sortase"/>
    <property type="match status" value="1"/>
</dbReference>
<dbReference type="CDD" id="cd05826">
    <property type="entry name" value="Sortase_B"/>
    <property type="match status" value="1"/>
</dbReference>
<dbReference type="InterPro" id="IPR009835">
    <property type="entry name" value="SrtB"/>
</dbReference>
<dbReference type="EMBL" id="RAYQ01000044">
    <property type="protein sequence ID" value="RKI87232.1"/>
    <property type="molecule type" value="Genomic_DNA"/>
</dbReference>
<dbReference type="AlphaFoldDB" id="A0A3A9A6F2"/>
<keyword evidence="4" id="KW-1185">Reference proteome</keyword>
<keyword evidence="1" id="KW-0378">Hydrolase</keyword>
<comment type="caution">
    <text evidence="3">The sequence shown here is derived from an EMBL/GenBank/DDBJ whole genome shotgun (WGS) entry which is preliminary data.</text>
</comment>
<organism evidence="3 4">
    <name type="scientific">Parablautia intestinalis</name>
    <dbReference type="NCBI Taxonomy" id="2320100"/>
    <lineage>
        <taxon>Bacteria</taxon>
        <taxon>Bacillati</taxon>
        <taxon>Bacillota</taxon>
        <taxon>Clostridia</taxon>
        <taxon>Lachnospirales</taxon>
        <taxon>Lachnospiraceae</taxon>
        <taxon>Parablautia</taxon>
    </lineage>
</organism>
<dbReference type="Proteomes" id="UP000280696">
    <property type="component" value="Unassembled WGS sequence"/>
</dbReference>